<keyword evidence="4" id="KW-0288">FMN</keyword>
<evidence type="ECO:0000313" key="6">
    <source>
        <dbReference type="EMBL" id="PPA72276.1"/>
    </source>
</evidence>
<evidence type="ECO:0000256" key="4">
    <source>
        <dbReference type="ARBA" id="ARBA00022643"/>
    </source>
</evidence>
<evidence type="ECO:0000256" key="5">
    <source>
        <dbReference type="ARBA" id="ARBA00023002"/>
    </source>
</evidence>
<dbReference type="AlphaFoldDB" id="A0A2S5GH24"/>
<evidence type="ECO:0000313" key="7">
    <source>
        <dbReference type="Proteomes" id="UP000239047"/>
    </source>
</evidence>
<dbReference type="Gene3D" id="3.20.20.70">
    <property type="entry name" value="Aldolase class I"/>
    <property type="match status" value="1"/>
</dbReference>
<keyword evidence="3" id="KW-0285">Flavoprotein</keyword>
<evidence type="ECO:0000256" key="1">
    <source>
        <dbReference type="ARBA" id="ARBA00003535"/>
    </source>
</evidence>
<dbReference type="RefSeq" id="WP_104056422.1">
    <property type="nucleotide sequence ID" value="NZ_PREZ01000001.1"/>
</dbReference>
<comment type="caution">
    <text evidence="6">The sequence shown here is derived from an EMBL/GenBank/DDBJ whole genome shotgun (WGS) entry which is preliminary data.</text>
</comment>
<accession>A0A2S5GH24</accession>
<organism evidence="6 7">
    <name type="scientific">Jeotgalibacillus proteolyticus</name>
    <dbReference type="NCBI Taxonomy" id="2082395"/>
    <lineage>
        <taxon>Bacteria</taxon>
        <taxon>Bacillati</taxon>
        <taxon>Bacillota</taxon>
        <taxon>Bacilli</taxon>
        <taxon>Bacillales</taxon>
        <taxon>Caryophanaceae</taxon>
        <taxon>Jeotgalibacillus</taxon>
    </lineage>
</organism>
<dbReference type="SUPFAM" id="SSF51412">
    <property type="entry name" value="Inosine monophosphate dehydrogenase (IMPDH)"/>
    <property type="match status" value="1"/>
</dbReference>
<keyword evidence="6" id="KW-0223">Dioxygenase</keyword>
<comment type="function">
    <text evidence="1">Nitronate monooxygenase that uses molecular oxygen to catalyze the oxidative denitrification of alkyl nitronates. Acts on propionate 3-nitronate (P3N), the presumed physiological substrate. Probably functions in the detoxification of P3N, a metabolic poison produced by plants and fungi as a defense mechanism.</text>
</comment>
<dbReference type="InterPro" id="IPR013785">
    <property type="entry name" value="Aldolase_TIM"/>
</dbReference>
<keyword evidence="5" id="KW-0560">Oxidoreductase</keyword>
<dbReference type="CDD" id="cd04730">
    <property type="entry name" value="NPD_like"/>
    <property type="match status" value="1"/>
</dbReference>
<dbReference type="PANTHER" id="PTHR32332:SF20">
    <property type="entry name" value="2-NITROPROPANE DIOXYGENASE-LIKE PROTEIN"/>
    <property type="match status" value="1"/>
</dbReference>
<proteinExistence type="predicted"/>
<dbReference type="PANTHER" id="PTHR32332">
    <property type="entry name" value="2-NITROPROPANE DIOXYGENASE"/>
    <property type="match status" value="1"/>
</dbReference>
<keyword evidence="7" id="KW-1185">Reference proteome</keyword>
<dbReference type="InterPro" id="IPR004136">
    <property type="entry name" value="NMO"/>
</dbReference>
<dbReference type="Proteomes" id="UP000239047">
    <property type="component" value="Unassembled WGS sequence"/>
</dbReference>
<sequence>MNPLTSMLSISYPIIQGGMGNVSNAELAAAVSEAGGLGMIGAGTMRPEKVEKLIIETKERTQKPFGVNLALTVNPYIQEIIQLILKHKVTTVSLSAGNPAPYLPLFNEHGVTTLCVTASVAHAKKAEKAGADIVIGEGYEAAGINSHLETTTFTLIPQLADAVNVPVVAAGGVGDGRGLAAALALGASGVQLGTRLIATQESGMHENYLSSILSCNDHGTVIVGKSVGRIRRVLPTPYINKVAQKELEGVSLEEYMDLTAEIQHEKGAREGKLHEGFINAGQVAGLIRDVPTVSDVIKEMADEADTAIKRMKGLLQ</sequence>
<evidence type="ECO:0000256" key="3">
    <source>
        <dbReference type="ARBA" id="ARBA00022630"/>
    </source>
</evidence>
<dbReference type="GO" id="GO:0051213">
    <property type="term" value="F:dioxygenase activity"/>
    <property type="evidence" value="ECO:0007669"/>
    <property type="project" value="UniProtKB-KW"/>
</dbReference>
<name>A0A2S5GH24_9BACL</name>
<dbReference type="Pfam" id="PF03060">
    <property type="entry name" value="NMO"/>
    <property type="match status" value="2"/>
</dbReference>
<dbReference type="GO" id="GO:0018580">
    <property type="term" value="F:nitronate monooxygenase activity"/>
    <property type="evidence" value="ECO:0007669"/>
    <property type="project" value="InterPro"/>
</dbReference>
<dbReference type="EMBL" id="PREZ01000001">
    <property type="protein sequence ID" value="PPA72276.1"/>
    <property type="molecule type" value="Genomic_DNA"/>
</dbReference>
<dbReference type="OrthoDB" id="9778912at2"/>
<gene>
    <name evidence="6" type="ORF">C4B60_02550</name>
</gene>
<reference evidence="6 7" key="1">
    <citation type="submission" date="2018-02" db="EMBL/GenBank/DDBJ databases">
        <title>Jeotgalibacillus proteolyticum sp. nov. a protease producing bacterium isolated from ocean sediments of Laizhou Bay.</title>
        <authorList>
            <person name="Li Y."/>
        </authorList>
    </citation>
    <scope>NUCLEOTIDE SEQUENCE [LARGE SCALE GENOMIC DNA]</scope>
    <source>
        <strain evidence="6 7">22-7</strain>
    </source>
</reference>
<evidence type="ECO:0000256" key="2">
    <source>
        <dbReference type="ARBA" id="ARBA00013457"/>
    </source>
</evidence>
<protein>
    <recommendedName>
        <fullName evidence="2">Probable nitronate monooxygenase</fullName>
    </recommendedName>
</protein>